<evidence type="ECO:0000313" key="1">
    <source>
        <dbReference type="EMBL" id="CAI9303759.1"/>
    </source>
</evidence>
<sequence length="213" mass="23550">MAGSSETTSFADQSASLMMLNVKPHQNLTLDIDSSRYPEALRPMIECLRFSPLAQALTMAESVPLVHLSKARLGFATTEGLVDLDLISSSALIEMFYQMGFIGDISFLSKFKKSILPPMWNGPFMLLFKSFSERVAGSTSAKISCARFWSVIVKRALTHFQVLVAEDSVIAVIPFLQTSSFETSDPTKFIFVGSILEAMLLNVPTDNVIMNEY</sequence>
<organism evidence="1 2">
    <name type="scientific">Lactuca saligna</name>
    <name type="common">Willowleaf lettuce</name>
    <dbReference type="NCBI Taxonomy" id="75948"/>
    <lineage>
        <taxon>Eukaryota</taxon>
        <taxon>Viridiplantae</taxon>
        <taxon>Streptophyta</taxon>
        <taxon>Embryophyta</taxon>
        <taxon>Tracheophyta</taxon>
        <taxon>Spermatophyta</taxon>
        <taxon>Magnoliopsida</taxon>
        <taxon>eudicotyledons</taxon>
        <taxon>Gunneridae</taxon>
        <taxon>Pentapetalae</taxon>
        <taxon>asterids</taxon>
        <taxon>campanulids</taxon>
        <taxon>Asterales</taxon>
        <taxon>Asteraceae</taxon>
        <taxon>Cichorioideae</taxon>
        <taxon>Cichorieae</taxon>
        <taxon>Lactucinae</taxon>
        <taxon>Lactuca</taxon>
    </lineage>
</organism>
<dbReference type="Proteomes" id="UP001177003">
    <property type="component" value="Chromosome 9"/>
</dbReference>
<evidence type="ECO:0000313" key="2">
    <source>
        <dbReference type="Proteomes" id="UP001177003"/>
    </source>
</evidence>
<protein>
    <submittedName>
        <fullName evidence="1">Uncharacterized protein</fullName>
    </submittedName>
</protein>
<reference evidence="1" key="1">
    <citation type="submission" date="2023-04" db="EMBL/GenBank/DDBJ databases">
        <authorList>
            <person name="Vijverberg K."/>
            <person name="Xiong W."/>
            <person name="Schranz E."/>
        </authorList>
    </citation>
    <scope>NUCLEOTIDE SEQUENCE</scope>
</reference>
<proteinExistence type="predicted"/>
<gene>
    <name evidence="1" type="ORF">LSALG_LOCUS42177</name>
</gene>
<dbReference type="AlphaFoldDB" id="A0AA36EPL9"/>
<dbReference type="EMBL" id="OX465085">
    <property type="protein sequence ID" value="CAI9303759.1"/>
    <property type="molecule type" value="Genomic_DNA"/>
</dbReference>
<accession>A0AA36EPL9</accession>
<keyword evidence="2" id="KW-1185">Reference proteome</keyword>
<name>A0AA36EPL9_LACSI</name>